<evidence type="ECO:0000313" key="3">
    <source>
        <dbReference type="EMBL" id="KAJ3704415.1"/>
    </source>
</evidence>
<dbReference type="InterPro" id="IPR050942">
    <property type="entry name" value="F-box_BR-signaling"/>
</dbReference>
<name>A0AAD5ZUQ2_9POAL</name>
<accession>A0AAD5ZUQ2</accession>
<feature type="domain" description="KIB1-4 beta-propeller" evidence="2">
    <location>
        <begin position="25"/>
        <end position="214"/>
    </location>
</feature>
<dbReference type="PANTHER" id="PTHR44259">
    <property type="entry name" value="OS07G0183000 PROTEIN-RELATED"/>
    <property type="match status" value="1"/>
</dbReference>
<dbReference type="PANTHER" id="PTHR44259:SF114">
    <property type="entry name" value="OS06G0707300 PROTEIN"/>
    <property type="match status" value="1"/>
</dbReference>
<dbReference type="InterPro" id="IPR005174">
    <property type="entry name" value="KIB1-4_b-propeller"/>
</dbReference>
<protein>
    <recommendedName>
        <fullName evidence="2">KIB1-4 beta-propeller domain-containing protein</fullName>
    </recommendedName>
</protein>
<reference evidence="3 4" key="1">
    <citation type="journal article" date="2022" name="Cell">
        <title>Repeat-based holocentromeres influence genome architecture and karyotype evolution.</title>
        <authorList>
            <person name="Hofstatter P.G."/>
            <person name="Thangavel G."/>
            <person name="Lux T."/>
            <person name="Neumann P."/>
            <person name="Vondrak T."/>
            <person name="Novak P."/>
            <person name="Zhang M."/>
            <person name="Costa L."/>
            <person name="Castellani M."/>
            <person name="Scott A."/>
            <person name="Toegelov H."/>
            <person name="Fuchs J."/>
            <person name="Mata-Sucre Y."/>
            <person name="Dias Y."/>
            <person name="Vanzela A.L.L."/>
            <person name="Huettel B."/>
            <person name="Almeida C.C.S."/>
            <person name="Simkova H."/>
            <person name="Souza G."/>
            <person name="Pedrosa-Harand A."/>
            <person name="Macas J."/>
            <person name="Mayer K.F.X."/>
            <person name="Houben A."/>
            <person name="Marques A."/>
        </authorList>
    </citation>
    <scope>NUCLEOTIDE SEQUENCE [LARGE SCALE GENOMIC DNA]</scope>
    <source>
        <strain evidence="3">RhyTen1mFocal</strain>
    </source>
</reference>
<sequence length="214" mass="24270">MGVNRSELNSEEPLPNKEISQQDKMSHQISLLNPFTDTKVVLPFLDIALPRLLLQVGPDPIHRGECVALTDNSTIMPLYQPVEKEWVVIKEPSFLGRDAYYNGMYFVHDHFGITQVLDTVTIKVLHVVPPPPEYWIKELYASVRGETYLVQSAGDILQVCLHDFELHQVSDCHIRINRLEGLPSENGGKPRWVKVSSIGDPMLFLDDNYGFSLS</sequence>
<dbReference type="Proteomes" id="UP001210211">
    <property type="component" value="Unassembled WGS sequence"/>
</dbReference>
<evidence type="ECO:0000313" key="4">
    <source>
        <dbReference type="Proteomes" id="UP001210211"/>
    </source>
</evidence>
<dbReference type="AlphaFoldDB" id="A0AAD5ZUQ2"/>
<dbReference type="EMBL" id="JAMRDG010000001">
    <property type="protein sequence ID" value="KAJ3704415.1"/>
    <property type="molecule type" value="Genomic_DNA"/>
</dbReference>
<keyword evidence="4" id="KW-1185">Reference proteome</keyword>
<organism evidence="3 4">
    <name type="scientific">Rhynchospora tenuis</name>
    <dbReference type="NCBI Taxonomy" id="198213"/>
    <lineage>
        <taxon>Eukaryota</taxon>
        <taxon>Viridiplantae</taxon>
        <taxon>Streptophyta</taxon>
        <taxon>Embryophyta</taxon>
        <taxon>Tracheophyta</taxon>
        <taxon>Spermatophyta</taxon>
        <taxon>Magnoliopsida</taxon>
        <taxon>Liliopsida</taxon>
        <taxon>Poales</taxon>
        <taxon>Cyperaceae</taxon>
        <taxon>Cyperoideae</taxon>
        <taxon>Rhynchosporeae</taxon>
        <taxon>Rhynchospora</taxon>
    </lineage>
</organism>
<gene>
    <name evidence="3" type="ORF">LUZ61_008120</name>
</gene>
<evidence type="ECO:0000256" key="1">
    <source>
        <dbReference type="SAM" id="MobiDB-lite"/>
    </source>
</evidence>
<evidence type="ECO:0000259" key="2">
    <source>
        <dbReference type="Pfam" id="PF03478"/>
    </source>
</evidence>
<comment type="caution">
    <text evidence="3">The sequence shown here is derived from an EMBL/GenBank/DDBJ whole genome shotgun (WGS) entry which is preliminary data.</text>
</comment>
<feature type="region of interest" description="Disordered" evidence="1">
    <location>
        <begin position="1"/>
        <end position="20"/>
    </location>
</feature>
<proteinExistence type="predicted"/>
<dbReference type="Pfam" id="PF03478">
    <property type="entry name" value="Beta-prop_KIB1-4"/>
    <property type="match status" value="1"/>
</dbReference>